<proteinExistence type="predicted"/>
<name>A0AB39YEB3_9ACTN</name>
<dbReference type="InterPro" id="IPR040946">
    <property type="entry name" value="CBM46"/>
</dbReference>
<dbReference type="Pfam" id="PF18448">
    <property type="entry name" value="CBM46"/>
    <property type="match status" value="1"/>
</dbReference>
<evidence type="ECO:0000313" key="2">
    <source>
        <dbReference type="EMBL" id="XDV68420.1"/>
    </source>
</evidence>
<accession>A0AB39YEB3</accession>
<feature type="domain" description="Endoglucanase B carbohydrate binding" evidence="1">
    <location>
        <begin position="28"/>
        <end position="95"/>
    </location>
</feature>
<gene>
    <name evidence="2" type="ORF">AB5J51_38670</name>
</gene>
<dbReference type="AlphaFoldDB" id="A0AB39YEB3"/>
<organism evidence="2">
    <name type="scientific">Streptomyces sp. R33</name>
    <dbReference type="NCBI Taxonomy" id="3238629"/>
    <lineage>
        <taxon>Bacteria</taxon>
        <taxon>Bacillati</taxon>
        <taxon>Actinomycetota</taxon>
        <taxon>Actinomycetes</taxon>
        <taxon>Kitasatosporales</taxon>
        <taxon>Streptomycetaceae</taxon>
        <taxon>Streptomyces</taxon>
    </lineage>
</organism>
<reference evidence="2" key="1">
    <citation type="submission" date="2024-08" db="EMBL/GenBank/DDBJ databases">
        <authorList>
            <person name="Yu S.T."/>
        </authorList>
    </citation>
    <scope>NUCLEOTIDE SEQUENCE</scope>
    <source>
        <strain evidence="2">R33</strain>
    </source>
</reference>
<dbReference type="RefSeq" id="WP_369779937.1">
    <property type="nucleotide sequence ID" value="NZ_CP165727.1"/>
</dbReference>
<sequence length="97" mass="10671">MRRLPVHGRGRTPPRFTVGLPWNIDVVTNDGPTDWTPYQENKAFSPGYPNGTIILAPEFLNVLRDGEPATLVFHFYRGATVAYHVTKSGNSVTGTAS</sequence>
<dbReference type="EMBL" id="CP165727">
    <property type="protein sequence ID" value="XDV68420.1"/>
    <property type="molecule type" value="Genomic_DNA"/>
</dbReference>
<evidence type="ECO:0000259" key="1">
    <source>
        <dbReference type="Pfam" id="PF18448"/>
    </source>
</evidence>
<protein>
    <recommendedName>
        <fullName evidence="1">Endoglucanase B carbohydrate binding domain-containing protein</fullName>
    </recommendedName>
</protein>